<dbReference type="PANTHER" id="PTHR45947">
    <property type="entry name" value="SULFOQUINOVOSYL TRANSFERASE SQD2"/>
    <property type="match status" value="1"/>
</dbReference>
<name>A0A0R2IV45_9LACO</name>
<sequence>MGGVGTFIKNNIDNSTNIVFDVIDSPSKKSGFNKFIEEKGGKVFSFPALNAHEMFSYWKQTYDFYKKNAEYYDIVHVHSPAVVLPHMIFATLFGIKIRIYHAHNVRYSDSFVKEIRNALLVKIALFFTTDFLACGELAGRVNYGKKFFTVIKNGIDANYFKFEIKTRERMRKKYNVEKKIVVGYVGTLSKIKNVTYILQIAENMRDTKIQFMIVGDGNERQKIVNLIKQKNIKNVQLIGRVENVQKFYNAFDVLILPSLSEGFPMVAIEAQSNGLPLVVSKRIDSTIDISGKVVFEGIAKKNLYQWQKNIEYCISKPNNRIEAYLKIKQHGYDISQTKYELSSYYAATMKKR</sequence>
<proteinExistence type="predicted"/>
<dbReference type="SUPFAM" id="SSF53756">
    <property type="entry name" value="UDP-Glycosyltransferase/glycogen phosphorylase"/>
    <property type="match status" value="1"/>
</dbReference>
<gene>
    <name evidence="2" type="ORF">IV80_GL001620</name>
</gene>
<accession>A0A0R2IV45</accession>
<dbReference type="EMBL" id="JQBR01000006">
    <property type="protein sequence ID" value="KRN66060.1"/>
    <property type="molecule type" value="Genomic_DNA"/>
</dbReference>
<evidence type="ECO:0000259" key="1">
    <source>
        <dbReference type="Pfam" id="PF00534"/>
    </source>
</evidence>
<dbReference type="STRING" id="319652.IV80_GL001620"/>
<dbReference type="InterPro" id="IPR001296">
    <property type="entry name" value="Glyco_trans_1"/>
</dbReference>
<dbReference type="AlphaFoldDB" id="A0A0R2IV45"/>
<evidence type="ECO:0000313" key="2">
    <source>
        <dbReference type="EMBL" id="KRN66060.1"/>
    </source>
</evidence>
<dbReference type="PANTHER" id="PTHR45947:SF3">
    <property type="entry name" value="SULFOQUINOVOSYL TRANSFERASE SQD2"/>
    <property type="match status" value="1"/>
</dbReference>
<evidence type="ECO:0000313" key="3">
    <source>
        <dbReference type="Proteomes" id="UP000051568"/>
    </source>
</evidence>
<feature type="domain" description="Glycosyl transferase family 1" evidence="1">
    <location>
        <begin position="167"/>
        <end position="286"/>
    </location>
</feature>
<dbReference type="Proteomes" id="UP000051568">
    <property type="component" value="Unassembled WGS sequence"/>
</dbReference>
<reference evidence="2 3" key="1">
    <citation type="journal article" date="2015" name="Genome Announc.">
        <title>Expanding the biotechnology potential of lactobacilli through comparative genomics of 213 strains and associated genera.</title>
        <authorList>
            <person name="Sun Z."/>
            <person name="Harris H.M."/>
            <person name="McCann A."/>
            <person name="Guo C."/>
            <person name="Argimon S."/>
            <person name="Zhang W."/>
            <person name="Yang X."/>
            <person name="Jeffery I.B."/>
            <person name="Cooney J.C."/>
            <person name="Kagawa T.F."/>
            <person name="Liu W."/>
            <person name="Song Y."/>
            <person name="Salvetti E."/>
            <person name="Wrobel A."/>
            <person name="Rasinkangas P."/>
            <person name="Parkhill J."/>
            <person name="Rea M.C."/>
            <person name="O'Sullivan O."/>
            <person name="Ritari J."/>
            <person name="Douillard F.P."/>
            <person name="Paul Ross R."/>
            <person name="Yang R."/>
            <person name="Briner A.E."/>
            <person name="Felis G.E."/>
            <person name="de Vos W.M."/>
            <person name="Barrangou R."/>
            <person name="Klaenhammer T.R."/>
            <person name="Caufield P.W."/>
            <person name="Cui Y."/>
            <person name="Zhang H."/>
            <person name="O'Toole P.W."/>
        </authorList>
    </citation>
    <scope>NUCLEOTIDE SEQUENCE [LARGE SCALE GENOMIC DNA]</scope>
    <source>
        <strain evidence="2 3">DSM 17757</strain>
    </source>
</reference>
<dbReference type="PATRIC" id="fig|319652.3.peg.1640"/>
<dbReference type="InterPro" id="IPR050194">
    <property type="entry name" value="Glycosyltransferase_grp1"/>
</dbReference>
<dbReference type="Pfam" id="PF00534">
    <property type="entry name" value="Glycos_transf_1"/>
    <property type="match status" value="1"/>
</dbReference>
<dbReference type="Gene3D" id="3.40.50.2000">
    <property type="entry name" value="Glycogen Phosphorylase B"/>
    <property type="match status" value="2"/>
</dbReference>
<dbReference type="GO" id="GO:0016757">
    <property type="term" value="F:glycosyltransferase activity"/>
    <property type="evidence" value="ECO:0007669"/>
    <property type="project" value="InterPro"/>
</dbReference>
<keyword evidence="3" id="KW-1185">Reference proteome</keyword>
<comment type="caution">
    <text evidence="2">The sequence shown here is derived from an EMBL/GenBank/DDBJ whole genome shotgun (WGS) entry which is preliminary data.</text>
</comment>
<protein>
    <recommendedName>
        <fullName evidence="1">Glycosyl transferase family 1 domain-containing protein</fullName>
    </recommendedName>
</protein>
<organism evidence="2 3">
    <name type="scientific">Pediococcus cellicola</name>
    <dbReference type="NCBI Taxonomy" id="319652"/>
    <lineage>
        <taxon>Bacteria</taxon>
        <taxon>Bacillati</taxon>
        <taxon>Bacillota</taxon>
        <taxon>Bacilli</taxon>
        <taxon>Lactobacillales</taxon>
        <taxon>Lactobacillaceae</taxon>
        <taxon>Pediococcus</taxon>
    </lineage>
</organism>